<dbReference type="PANTHER" id="PTHR17985">
    <property type="entry name" value="SER/THR-RICH PROTEIN T10 IN DGCR REGION"/>
    <property type="match status" value="1"/>
</dbReference>
<reference evidence="2" key="2">
    <citation type="submission" date="2022-06" db="UniProtKB">
        <authorList>
            <consortium name="EnsemblMetazoa"/>
        </authorList>
    </citation>
    <scope>IDENTIFICATION</scope>
    <source>
        <strain evidence="2">p50T (Dazao)</strain>
    </source>
</reference>
<organism evidence="2 3">
    <name type="scientific">Bombyx mori</name>
    <name type="common">Silk moth</name>
    <dbReference type="NCBI Taxonomy" id="7091"/>
    <lineage>
        <taxon>Eukaryota</taxon>
        <taxon>Metazoa</taxon>
        <taxon>Ecdysozoa</taxon>
        <taxon>Arthropoda</taxon>
        <taxon>Hexapoda</taxon>
        <taxon>Insecta</taxon>
        <taxon>Pterygota</taxon>
        <taxon>Neoptera</taxon>
        <taxon>Endopterygota</taxon>
        <taxon>Lepidoptera</taxon>
        <taxon>Glossata</taxon>
        <taxon>Ditrysia</taxon>
        <taxon>Bombycoidea</taxon>
        <taxon>Bombycidae</taxon>
        <taxon>Bombycinae</taxon>
        <taxon>Bombyx</taxon>
    </lineage>
</organism>
<dbReference type="GeneID" id="101742264"/>
<dbReference type="Pfam" id="PF05742">
    <property type="entry name" value="TANGO2"/>
    <property type="match status" value="1"/>
</dbReference>
<protein>
    <submittedName>
        <fullName evidence="2">Uncharacterized protein</fullName>
    </submittedName>
</protein>
<proteinExistence type="predicted"/>
<dbReference type="PANTHER" id="PTHR17985:SF8">
    <property type="entry name" value="TRANSPORT AND GOLGI ORGANIZATION PROTEIN 2 HOMOLOG"/>
    <property type="match status" value="1"/>
</dbReference>
<dbReference type="GO" id="GO:0009306">
    <property type="term" value="P:protein secretion"/>
    <property type="evidence" value="ECO:0007669"/>
    <property type="project" value="TreeGrafter"/>
</dbReference>
<dbReference type="EnsemblMetazoa" id="XM_012692801.3">
    <property type="protein sequence ID" value="XP_012548255.2"/>
    <property type="gene ID" value="LOC101742264"/>
</dbReference>
<dbReference type="RefSeq" id="XP_012548255.2">
    <property type="nucleotide sequence ID" value="XM_012692801.4"/>
</dbReference>
<evidence type="ECO:0000313" key="3">
    <source>
        <dbReference type="Proteomes" id="UP000005204"/>
    </source>
</evidence>
<dbReference type="GO" id="GO:0005794">
    <property type="term" value="C:Golgi apparatus"/>
    <property type="evidence" value="ECO:0007669"/>
    <property type="project" value="TreeGrafter"/>
</dbReference>
<dbReference type="KEGG" id="bmor:101742264"/>
<evidence type="ECO:0000313" key="2">
    <source>
        <dbReference type="EnsemblMetazoa" id="XP_012548255.2"/>
    </source>
</evidence>
<accession>A0A8R2C7E7</accession>
<evidence type="ECO:0000256" key="1">
    <source>
        <dbReference type="SAM" id="SignalP"/>
    </source>
</evidence>
<dbReference type="InterPro" id="IPR008551">
    <property type="entry name" value="TANGO2"/>
</dbReference>
<feature type="signal peptide" evidence="1">
    <location>
        <begin position="1"/>
        <end position="25"/>
    </location>
</feature>
<keyword evidence="1" id="KW-0732">Signal</keyword>
<name>A0A8R2C7E7_BOMMO</name>
<dbReference type="Proteomes" id="UP000005204">
    <property type="component" value="Unassembled WGS sequence"/>
</dbReference>
<dbReference type="AlphaFoldDB" id="A0A8R2C7E7"/>
<feature type="chain" id="PRO_5035737378" evidence="1">
    <location>
        <begin position="26"/>
        <end position="290"/>
    </location>
</feature>
<reference evidence="3" key="1">
    <citation type="journal article" date="2008" name="Insect Biochem. Mol. Biol.">
        <title>The genome of a lepidopteran model insect, the silkworm Bombyx mori.</title>
        <authorList>
            <consortium name="International Silkworm Genome Consortium"/>
        </authorList>
    </citation>
    <scope>NUCLEOTIDE SEQUENCE [LARGE SCALE GENOMIC DNA]</scope>
    <source>
        <strain evidence="3">p50T</strain>
    </source>
</reference>
<dbReference type="GO" id="GO:0007030">
    <property type="term" value="P:Golgi organization"/>
    <property type="evidence" value="ECO:0007669"/>
    <property type="project" value="TreeGrafter"/>
</dbReference>
<dbReference type="CTD" id="128989"/>
<sequence>MKLNMFHCLPLVCLQLPMCILFVYNGSYDADSDYSLIVATNRDEFYDRPSAELAPWKDNPNIIGGLDLEGGCEGGTWLAVSPLRKKMGVLLNLPNTPKKNAKSRGKIVAEFVKSKNEAASYVQEMKSYFEECNNFIFVAMDFGNTTPVINSFTNVTNSITTHTDPCLGFGNSLPDMPLKKVEAGLTKMHDICKGLNKISMKSKLLEELTALLKCNERHLPDAQLQERRPNLYEELSSIFVCVPEERYGTRAQTILLLTKTGHLEVHEISMKSPIDKIEPKWEKHKYQFDL</sequence>
<keyword evidence="3" id="KW-1185">Reference proteome</keyword>